<evidence type="ECO:0000313" key="1">
    <source>
        <dbReference type="EMBL" id="MBC2399408.1"/>
    </source>
</evidence>
<protein>
    <submittedName>
        <fullName evidence="1">Stage II sporulation protein R</fullName>
    </submittedName>
</protein>
<name>A0A923EEF5_CLOTT</name>
<accession>A0A923EEF5</accession>
<dbReference type="AlphaFoldDB" id="A0A923EEF5"/>
<gene>
    <name evidence="1" type="primary">spoIIR</name>
    <name evidence="1" type="ORF">HGG79_16765</name>
</gene>
<comment type="caution">
    <text evidence="1">The sequence shown here is derived from an EMBL/GenBank/DDBJ whole genome shotgun (WGS) entry which is preliminary data.</text>
</comment>
<dbReference type="InterPro" id="IPR014202">
    <property type="entry name" value="Spore_II_R"/>
</dbReference>
<reference evidence="1 2" key="1">
    <citation type="submission" date="2020-04" db="EMBL/GenBank/DDBJ databases">
        <title>Genomic insights into acetone-butanol-ethanol (ABE) fermentation by sequencing solventogenic clostridia strains.</title>
        <authorList>
            <person name="Brown S."/>
        </authorList>
    </citation>
    <scope>NUCLEOTIDE SEQUENCE [LARGE SCALE GENOMIC DNA]</scope>
    <source>
        <strain evidence="1 2">DJ011</strain>
    </source>
</reference>
<dbReference type="Proteomes" id="UP000563151">
    <property type="component" value="Unassembled WGS sequence"/>
</dbReference>
<sequence>MRKRIAIIIFLFILILGAFNVKSIKTSMQQKKVSEKLIRFHVIANSDLAKDQNLKLKVRDGVLKYMAPKLEKSKSIDESREIIKKNDKFIRQIAKKILNDNGYNYKIDTNLSYENFPIKTYGNITLPEGKYEAYRVIIGEGRGQNWWCVMFPPLCFVDITKGEVAYKETEEEMKSVLTENEYRFINNEKKSNNKKVKNDIKIKFKIFEVINNIFN</sequence>
<dbReference type="Pfam" id="PF09551">
    <property type="entry name" value="Spore_II_R"/>
    <property type="match status" value="1"/>
</dbReference>
<dbReference type="EMBL" id="JAAZWO010000027">
    <property type="protein sequence ID" value="MBC2399408.1"/>
    <property type="molecule type" value="Genomic_DNA"/>
</dbReference>
<organism evidence="1 2">
    <name type="scientific">Clostridium tetanomorphum</name>
    <dbReference type="NCBI Taxonomy" id="1553"/>
    <lineage>
        <taxon>Bacteria</taxon>
        <taxon>Bacillati</taxon>
        <taxon>Bacillota</taxon>
        <taxon>Clostridia</taxon>
        <taxon>Eubacteriales</taxon>
        <taxon>Clostridiaceae</taxon>
        <taxon>Clostridium</taxon>
    </lineage>
</organism>
<proteinExistence type="predicted"/>
<evidence type="ECO:0000313" key="2">
    <source>
        <dbReference type="Proteomes" id="UP000563151"/>
    </source>
</evidence>
<dbReference type="RefSeq" id="WP_035145114.1">
    <property type="nucleotide sequence ID" value="NZ_JAAZWO010000027.1"/>
</dbReference>
<keyword evidence="2" id="KW-1185">Reference proteome</keyword>
<dbReference type="NCBIfam" id="TIGR02837">
    <property type="entry name" value="spore_II_R"/>
    <property type="match status" value="1"/>
</dbReference>